<dbReference type="PANTHER" id="PTHR33525:SF3">
    <property type="entry name" value="RIBONUCLEASE Y"/>
    <property type="match status" value="1"/>
</dbReference>
<accession>A0AAW7XM67</accession>
<dbReference type="PANTHER" id="PTHR33525">
    <property type="match status" value="1"/>
</dbReference>
<evidence type="ECO:0000313" key="2">
    <source>
        <dbReference type="EMBL" id="MDO6454846.1"/>
    </source>
</evidence>
<dbReference type="InterPro" id="IPR052340">
    <property type="entry name" value="RNase_Y/CdgJ"/>
</dbReference>
<evidence type="ECO:0000259" key="1">
    <source>
        <dbReference type="PROSITE" id="PS51833"/>
    </source>
</evidence>
<organism evidence="2 4">
    <name type="scientific">Neptunomonas phycophila</name>
    <dbReference type="NCBI Taxonomy" id="1572645"/>
    <lineage>
        <taxon>Bacteria</taxon>
        <taxon>Pseudomonadati</taxon>
        <taxon>Pseudomonadota</taxon>
        <taxon>Gammaproteobacteria</taxon>
        <taxon>Oceanospirillales</taxon>
        <taxon>Oceanospirillaceae</taxon>
        <taxon>Neptunomonas</taxon>
    </lineage>
</organism>
<dbReference type="Gene3D" id="1.10.3210.10">
    <property type="entry name" value="Hypothetical protein af1432"/>
    <property type="match status" value="1"/>
</dbReference>
<dbReference type="PIRSF" id="PIRSF036883">
    <property type="entry name" value="RR_HD-GYP_mod"/>
    <property type="match status" value="1"/>
</dbReference>
<dbReference type="AlphaFoldDB" id="A0AAW7XM67"/>
<dbReference type="Proteomes" id="UP001169862">
    <property type="component" value="Unassembled WGS sequence"/>
</dbReference>
<dbReference type="InterPro" id="IPR013976">
    <property type="entry name" value="HDOD"/>
</dbReference>
<comment type="caution">
    <text evidence="2">The sequence shown here is derived from an EMBL/GenBank/DDBJ whole genome shotgun (WGS) entry which is preliminary data.</text>
</comment>
<dbReference type="SUPFAM" id="SSF109604">
    <property type="entry name" value="HD-domain/PDEase-like"/>
    <property type="match status" value="1"/>
</dbReference>
<protein>
    <submittedName>
        <fullName evidence="2">HDOD domain-containing protein</fullName>
    </submittedName>
</protein>
<dbReference type="RefSeq" id="WP_303496526.1">
    <property type="nucleotide sequence ID" value="NZ_JAUOPL010000007.1"/>
</dbReference>
<dbReference type="EMBL" id="JAUYVO010000005">
    <property type="protein sequence ID" value="MDP2522669.1"/>
    <property type="molecule type" value="Genomic_DNA"/>
</dbReference>
<dbReference type="Proteomes" id="UP001177341">
    <property type="component" value="Unassembled WGS sequence"/>
</dbReference>
<dbReference type="PROSITE" id="PS51833">
    <property type="entry name" value="HDOD"/>
    <property type="match status" value="1"/>
</dbReference>
<sequence length="412" mass="45732">MEAGNMRITLEKSILVCNSASIDNDEINLVADLNSWFVSRVSSIDELTKRIESEHFDVLIVGLSESPDRTLNALTDIIRIRPETIRIVVSGHLSPVLAARVAEVAHSSLQEGCGEIEISQAVEQALKTSAMINKKEIREVIGRVKRLPSLPDVYQELNQALINGNSSAKEIAGIIQRDAVMSAKVLQLVNSAFFGLERHIYRLNEAVTILGVRQIRDLALSHHLFEAFPQDGSWSSFSFAQIQTRSLTVARFAQNICRAVKADRHIQGLAFLAGLLHDFGMIVLASNDPEKYRTVMEKAAELKQPLYALEKLDLGVSHAEAGAYLLGLWNLPPKVVEAVLFHHFPNSCPSNEFQPLTAVHIADSLLPPVGTVIDCRVTSQISIKYLERLGLKGELNYWEMMAGEYRDRMDGV</sequence>
<dbReference type="Pfam" id="PF08668">
    <property type="entry name" value="HDOD"/>
    <property type="match status" value="1"/>
</dbReference>
<evidence type="ECO:0000313" key="4">
    <source>
        <dbReference type="Proteomes" id="UP001169862"/>
    </source>
</evidence>
<reference evidence="2" key="1">
    <citation type="submission" date="2023-07" db="EMBL/GenBank/DDBJ databases">
        <title>Genome content predicts the carbon catabolic preferences of heterotrophic bacteria.</title>
        <authorList>
            <person name="Gralka M."/>
        </authorList>
    </citation>
    <scope>NUCLEOTIDE SEQUENCE</scope>
    <source>
        <strain evidence="3">5G01</strain>
        <strain evidence="2">I2M16</strain>
    </source>
</reference>
<dbReference type="CDD" id="cd00077">
    <property type="entry name" value="HDc"/>
    <property type="match status" value="1"/>
</dbReference>
<proteinExistence type="predicted"/>
<dbReference type="EMBL" id="JAUOPG010000010">
    <property type="protein sequence ID" value="MDO6454846.1"/>
    <property type="molecule type" value="Genomic_DNA"/>
</dbReference>
<gene>
    <name evidence="2" type="ORF">Q4490_14840</name>
    <name evidence="3" type="ORF">Q8W30_08805</name>
</gene>
<name>A0AAW7XM67_9GAMM</name>
<keyword evidence="5" id="KW-1185">Reference proteome</keyword>
<evidence type="ECO:0000313" key="3">
    <source>
        <dbReference type="EMBL" id="MDP2522669.1"/>
    </source>
</evidence>
<evidence type="ECO:0000313" key="5">
    <source>
        <dbReference type="Proteomes" id="UP001177341"/>
    </source>
</evidence>
<dbReference type="InterPro" id="IPR014626">
    <property type="entry name" value="Sig_transdc_resp-reg_put"/>
</dbReference>
<dbReference type="InterPro" id="IPR003607">
    <property type="entry name" value="HD/PDEase_dom"/>
</dbReference>
<feature type="domain" description="HDOD" evidence="1">
    <location>
        <begin position="147"/>
        <end position="345"/>
    </location>
</feature>